<name>A0A0U1KSQ6_9FIRM</name>
<evidence type="ECO:0000259" key="8">
    <source>
        <dbReference type="Pfam" id="PF06429"/>
    </source>
</evidence>
<feature type="domain" description="Flagellar hook-associated protein FlgK helical" evidence="9">
    <location>
        <begin position="100"/>
        <end position="330"/>
    </location>
</feature>
<evidence type="ECO:0000313" key="10">
    <source>
        <dbReference type="EMBL" id="CQR70458.1"/>
    </source>
</evidence>
<keyword evidence="10" id="KW-0966">Cell projection</keyword>
<evidence type="ECO:0000256" key="3">
    <source>
        <dbReference type="ARBA" id="ARBA00009677"/>
    </source>
</evidence>
<dbReference type="PANTHER" id="PTHR30033">
    <property type="entry name" value="FLAGELLAR HOOK-ASSOCIATED PROTEIN 1"/>
    <property type="match status" value="1"/>
</dbReference>
<keyword evidence="6" id="KW-0975">Bacterial flagellum</keyword>
<dbReference type="Pfam" id="PF00460">
    <property type="entry name" value="Flg_bb_rod"/>
    <property type="match status" value="1"/>
</dbReference>
<dbReference type="AlphaFoldDB" id="A0A0U1KSQ6"/>
<keyword evidence="5" id="KW-0964">Secreted</keyword>
<dbReference type="PRINTS" id="PR01005">
    <property type="entry name" value="FLGHOOKAP1"/>
</dbReference>
<dbReference type="NCBIfam" id="TIGR02492">
    <property type="entry name" value="flgK_ends"/>
    <property type="match status" value="1"/>
</dbReference>
<dbReference type="PANTHER" id="PTHR30033:SF1">
    <property type="entry name" value="FLAGELLAR HOOK-ASSOCIATED PROTEIN 1"/>
    <property type="match status" value="1"/>
</dbReference>
<feature type="domain" description="Flagellar basal-body/hook protein C-terminal" evidence="8">
    <location>
        <begin position="570"/>
        <end position="608"/>
    </location>
</feature>
<keyword evidence="10" id="KW-0969">Cilium</keyword>
<evidence type="ECO:0000256" key="5">
    <source>
        <dbReference type="ARBA" id="ARBA00022525"/>
    </source>
</evidence>
<feature type="domain" description="Flagellar basal body rod protein N-terminal" evidence="7">
    <location>
        <begin position="8"/>
        <end position="37"/>
    </location>
</feature>
<accession>A0A0U1KSQ6</accession>
<proteinExistence type="inferred from homology"/>
<dbReference type="SUPFAM" id="SSF64518">
    <property type="entry name" value="Phase 1 flagellin"/>
    <property type="match status" value="1"/>
</dbReference>
<dbReference type="GO" id="GO:0005576">
    <property type="term" value="C:extracellular region"/>
    <property type="evidence" value="ECO:0007669"/>
    <property type="project" value="UniProtKB-SubCell"/>
</dbReference>
<dbReference type="InterPro" id="IPR010930">
    <property type="entry name" value="Flg_bb/hook_C_dom"/>
</dbReference>
<evidence type="ECO:0000256" key="6">
    <source>
        <dbReference type="ARBA" id="ARBA00023143"/>
    </source>
</evidence>
<evidence type="ECO:0000256" key="4">
    <source>
        <dbReference type="ARBA" id="ARBA00016244"/>
    </source>
</evidence>
<evidence type="ECO:0000259" key="7">
    <source>
        <dbReference type="Pfam" id="PF00460"/>
    </source>
</evidence>
<comment type="similarity">
    <text evidence="3">Belongs to the flagella basal body rod proteins family.</text>
</comment>
<reference evidence="11" key="1">
    <citation type="submission" date="2015-03" db="EMBL/GenBank/DDBJ databases">
        <authorList>
            <person name="Nijsse Bart"/>
        </authorList>
    </citation>
    <scope>NUCLEOTIDE SEQUENCE [LARGE SCALE GENOMIC DNA]</scope>
</reference>
<dbReference type="Pfam" id="PF22638">
    <property type="entry name" value="FlgK_D1"/>
    <property type="match status" value="1"/>
</dbReference>
<dbReference type="Proteomes" id="UP000049855">
    <property type="component" value="Unassembled WGS sequence"/>
</dbReference>
<evidence type="ECO:0000256" key="1">
    <source>
        <dbReference type="ARBA" id="ARBA00004365"/>
    </source>
</evidence>
<evidence type="ECO:0000313" key="11">
    <source>
        <dbReference type="Proteomes" id="UP000049855"/>
    </source>
</evidence>
<protein>
    <recommendedName>
        <fullName evidence="4">Flagellar hook-associated protein 1</fullName>
    </recommendedName>
</protein>
<dbReference type="GO" id="GO:0044780">
    <property type="term" value="P:bacterial-type flagellum assembly"/>
    <property type="evidence" value="ECO:0007669"/>
    <property type="project" value="InterPro"/>
</dbReference>
<dbReference type="RefSeq" id="WP_021169192.1">
    <property type="nucleotide sequence ID" value="NZ_CTRP01000003.1"/>
</dbReference>
<dbReference type="InterPro" id="IPR002371">
    <property type="entry name" value="FlgK"/>
</dbReference>
<dbReference type="GO" id="GO:0009424">
    <property type="term" value="C:bacterial-type flagellum hook"/>
    <property type="evidence" value="ECO:0007669"/>
    <property type="project" value="InterPro"/>
</dbReference>
<comment type="subcellular location">
    <subcellularLocation>
        <location evidence="1">Bacterial flagellum</location>
    </subcellularLocation>
    <subcellularLocation>
        <location evidence="2">Secreted</location>
    </subcellularLocation>
</comment>
<dbReference type="GO" id="GO:0005198">
    <property type="term" value="F:structural molecule activity"/>
    <property type="evidence" value="ECO:0007669"/>
    <property type="project" value="InterPro"/>
</dbReference>
<dbReference type="InterPro" id="IPR053927">
    <property type="entry name" value="FlgK_helical"/>
</dbReference>
<dbReference type="EMBL" id="CTRP01000003">
    <property type="protein sequence ID" value="CQR70458.1"/>
    <property type="molecule type" value="Genomic_DNA"/>
</dbReference>
<evidence type="ECO:0000256" key="2">
    <source>
        <dbReference type="ARBA" id="ARBA00004613"/>
    </source>
</evidence>
<dbReference type="Pfam" id="PF06429">
    <property type="entry name" value="Flg_bbr_C"/>
    <property type="match status" value="1"/>
</dbReference>
<evidence type="ECO:0000259" key="9">
    <source>
        <dbReference type="Pfam" id="PF22638"/>
    </source>
</evidence>
<gene>
    <name evidence="10" type="ORF">SpAn4DRAFT_1427</name>
</gene>
<keyword evidence="10" id="KW-0282">Flagellum</keyword>
<sequence length="615" mass="66138">MRPTFAGLNTVVQGLAAQKMSLDTVGHNVANANTPGYSRQRVNLVTTSPQTIYTGAGTAQIGTGVLTQSITRIRNTFIDQQIWKESSTLGYGQTMVDNLGKIEGVFQEPTENGMQSVLDKFWKAWNTLSTNGSDNGARTALRERGVEVVDTIQQANTQLRNMVADTNDVIGMRVDTINQITSEMLSLNKQIVTVEMGGQDHANDLRDRRDYLVDQLSSMINIQVTEGKNGSYTVQSSGCTLVNGSDTTKLTTKLNQDPDYGYGVVSVIAADSKVEMNFTSGEVKGLIDSRESAKDYLNNLSTMSQFLLQEFNAVHRDGYGLNGETNTNFFGAKSQDYNNNDPANYLTIFGTSTPKAKDWINQLTVNQALLDSTNGLSHIAAKTLVGSLTVTQSDPAAPKISIGGSYPTPAAPPTTTNPTLPAVYQVIVNKDASGVVTVGYRTSSDGGTTWLPASPAVTAATADAVSASKTQKFNLNGLTITLDTNYNYGTDSTYTFTTLKEAQGNAAGDNAVNLANRLKVDTSSNLGNSSLDTYYGSMIGALGVQTDNAKRLTTNQQTLVNQITNWRSSVSGVNLDEELSDMIRFQKGYNSAARILTAMDEMLDKLINSTGVVGR</sequence>
<dbReference type="InterPro" id="IPR001444">
    <property type="entry name" value="Flag_bb_rod_N"/>
</dbReference>
<keyword evidence="11" id="KW-1185">Reference proteome</keyword>
<organism evidence="10 11">
    <name type="scientific">Sporomusa ovata</name>
    <dbReference type="NCBI Taxonomy" id="2378"/>
    <lineage>
        <taxon>Bacteria</taxon>
        <taxon>Bacillati</taxon>
        <taxon>Bacillota</taxon>
        <taxon>Negativicutes</taxon>
        <taxon>Selenomonadales</taxon>
        <taxon>Sporomusaceae</taxon>
        <taxon>Sporomusa</taxon>
    </lineage>
</organism>